<comment type="caution">
    <text evidence="2">The sequence shown here is derived from an EMBL/GenBank/DDBJ whole genome shotgun (WGS) entry which is preliminary data.</text>
</comment>
<keyword evidence="1" id="KW-1133">Transmembrane helix</keyword>
<dbReference type="AlphaFoldDB" id="A0A401QGP6"/>
<organism evidence="2 3">
    <name type="scientific">Scyliorhinus torazame</name>
    <name type="common">Cloudy catshark</name>
    <name type="synonym">Catulus torazame</name>
    <dbReference type="NCBI Taxonomy" id="75743"/>
    <lineage>
        <taxon>Eukaryota</taxon>
        <taxon>Metazoa</taxon>
        <taxon>Chordata</taxon>
        <taxon>Craniata</taxon>
        <taxon>Vertebrata</taxon>
        <taxon>Chondrichthyes</taxon>
        <taxon>Elasmobranchii</taxon>
        <taxon>Galeomorphii</taxon>
        <taxon>Galeoidea</taxon>
        <taxon>Carcharhiniformes</taxon>
        <taxon>Scyliorhinidae</taxon>
        <taxon>Scyliorhinus</taxon>
    </lineage>
</organism>
<keyword evidence="1" id="KW-0812">Transmembrane</keyword>
<sequence>MVPHLNLRSVITLLCDSHRTFHSTFSLNHTGVKWQLQFRWNWLRLSSLIKLIVVLLVWLWVIPGSLHWVRRHTPSS</sequence>
<proteinExistence type="predicted"/>
<evidence type="ECO:0000313" key="3">
    <source>
        <dbReference type="Proteomes" id="UP000288216"/>
    </source>
</evidence>
<evidence type="ECO:0000313" key="2">
    <source>
        <dbReference type="EMBL" id="GCB84487.1"/>
    </source>
</evidence>
<keyword evidence="1" id="KW-0472">Membrane</keyword>
<name>A0A401QGP6_SCYTO</name>
<dbReference type="EMBL" id="BFAA01074240">
    <property type="protein sequence ID" value="GCB84487.1"/>
    <property type="molecule type" value="Genomic_DNA"/>
</dbReference>
<protein>
    <submittedName>
        <fullName evidence="2">Uncharacterized protein</fullName>
    </submittedName>
</protein>
<gene>
    <name evidence="2" type="ORF">scyTo_0025156</name>
</gene>
<reference evidence="2 3" key="1">
    <citation type="journal article" date="2018" name="Nat. Ecol. Evol.">
        <title>Shark genomes provide insights into elasmobranch evolution and the origin of vertebrates.</title>
        <authorList>
            <person name="Hara Y"/>
            <person name="Yamaguchi K"/>
            <person name="Onimaru K"/>
            <person name="Kadota M"/>
            <person name="Koyanagi M"/>
            <person name="Keeley SD"/>
            <person name="Tatsumi K"/>
            <person name="Tanaka K"/>
            <person name="Motone F"/>
            <person name="Kageyama Y"/>
            <person name="Nozu R"/>
            <person name="Adachi N"/>
            <person name="Nishimura O"/>
            <person name="Nakagawa R"/>
            <person name="Tanegashima C"/>
            <person name="Kiyatake I"/>
            <person name="Matsumoto R"/>
            <person name="Murakumo K"/>
            <person name="Nishida K"/>
            <person name="Terakita A"/>
            <person name="Kuratani S"/>
            <person name="Sato K"/>
            <person name="Hyodo S Kuraku.S."/>
        </authorList>
    </citation>
    <scope>NUCLEOTIDE SEQUENCE [LARGE SCALE GENOMIC DNA]</scope>
</reference>
<evidence type="ECO:0000256" key="1">
    <source>
        <dbReference type="SAM" id="Phobius"/>
    </source>
</evidence>
<dbReference type="Proteomes" id="UP000288216">
    <property type="component" value="Unassembled WGS sequence"/>
</dbReference>
<keyword evidence="3" id="KW-1185">Reference proteome</keyword>
<feature type="transmembrane region" description="Helical" evidence="1">
    <location>
        <begin position="42"/>
        <end position="62"/>
    </location>
</feature>
<accession>A0A401QGP6</accession>